<feature type="transmembrane region" description="Helical" evidence="1">
    <location>
        <begin position="12"/>
        <end position="33"/>
    </location>
</feature>
<feature type="transmembrane region" description="Helical" evidence="1">
    <location>
        <begin position="110"/>
        <end position="131"/>
    </location>
</feature>
<evidence type="ECO:0000256" key="1">
    <source>
        <dbReference type="SAM" id="Phobius"/>
    </source>
</evidence>
<organism evidence="2 3">
    <name type="scientific">Lysobacter gummosus</name>
    <dbReference type="NCBI Taxonomy" id="262324"/>
    <lineage>
        <taxon>Bacteria</taxon>
        <taxon>Pseudomonadati</taxon>
        <taxon>Pseudomonadota</taxon>
        <taxon>Gammaproteobacteria</taxon>
        <taxon>Lysobacterales</taxon>
        <taxon>Lysobacteraceae</taxon>
        <taxon>Lysobacter</taxon>
    </lineage>
</organism>
<keyword evidence="1" id="KW-0472">Membrane</keyword>
<dbReference type="Pfam" id="PF11026">
    <property type="entry name" value="DUF2721"/>
    <property type="match status" value="1"/>
</dbReference>
<reference evidence="2 3" key="1">
    <citation type="submission" date="2022-03" db="EMBL/GenBank/DDBJ databases">
        <title>Complete genome sequence of Lysobacter capsici VKM B-2533 and Lysobacter gummosus 10.1.1, promising sources of lytic agents.</title>
        <authorList>
            <person name="Tarlachkov S.V."/>
            <person name="Kudryakova I.V."/>
            <person name="Afoshin A.S."/>
            <person name="Leontyevskaya E.A."/>
            <person name="Leontyevskaya N.V."/>
        </authorList>
    </citation>
    <scope>NUCLEOTIDE SEQUENCE [LARGE SCALE GENOMIC DNA]</scope>
    <source>
        <strain evidence="2 3">10.1.1</strain>
    </source>
</reference>
<dbReference type="RefSeq" id="WP_057943212.1">
    <property type="nucleotide sequence ID" value="NZ_CP011131.1"/>
</dbReference>
<evidence type="ECO:0000313" key="3">
    <source>
        <dbReference type="Proteomes" id="UP000829194"/>
    </source>
</evidence>
<keyword evidence="1" id="KW-0812">Transmembrane</keyword>
<dbReference type="Proteomes" id="UP000829194">
    <property type="component" value="Chromosome"/>
</dbReference>
<proteinExistence type="predicted"/>
<dbReference type="InterPro" id="IPR021279">
    <property type="entry name" value="DUF2721"/>
</dbReference>
<keyword evidence="3" id="KW-1185">Reference proteome</keyword>
<sequence>MNQNVTFAHYAILTAMLAPAFFLTATASLLLSANNRLARVIDRARVLIKELAEADDPEERDLIERHILRQKKRSRIILRGSQLLYTAISFFVCTSLTVAGDAVLGYRLGVVPTVLAAFGVLSMFAASLLLARESSLAVEAVNEEMDHGHISAMKRWAKPPQGKHD</sequence>
<keyword evidence="1" id="KW-1133">Transmembrane helix</keyword>
<gene>
    <name evidence="2" type="ORF">MOV92_13260</name>
</gene>
<protein>
    <submittedName>
        <fullName evidence="2">DUF2721 domain-containing protein</fullName>
    </submittedName>
</protein>
<dbReference type="EMBL" id="CP093547">
    <property type="protein sequence ID" value="UNP27498.1"/>
    <property type="molecule type" value="Genomic_DNA"/>
</dbReference>
<feature type="transmembrane region" description="Helical" evidence="1">
    <location>
        <begin position="83"/>
        <end position="104"/>
    </location>
</feature>
<evidence type="ECO:0000313" key="2">
    <source>
        <dbReference type="EMBL" id="UNP27498.1"/>
    </source>
</evidence>
<accession>A0ABY3X4I6</accession>
<name>A0ABY3X4I6_9GAMM</name>